<dbReference type="EMBL" id="CAHR02000105">
    <property type="protein sequence ID" value="CCG82844.1"/>
    <property type="molecule type" value="Genomic_DNA"/>
</dbReference>
<comment type="subcellular location">
    <subcellularLocation>
        <location evidence="1">Nucleus</location>
    </subcellularLocation>
</comment>
<keyword evidence="5" id="KW-1185">Reference proteome</keyword>
<name>R4XAJ0_TAPDE</name>
<dbReference type="Pfam" id="PF11951">
    <property type="entry name" value="Fungal_trans_2"/>
    <property type="match status" value="1"/>
</dbReference>
<dbReference type="STRING" id="1097556.R4XAJ0"/>
<sequence>MESVTDTQGCAVYEEQHNNGQPAYRSRLRYKTYTPVFFENHKDIEIETDLLDLSPRMSHSTTKFPDSTVDVSRIDLPTMQYSAGQATHPGNDPAFILTSSGGYSAQLQVPQQQSIWSPLPSPHRSPASPGPRLYHDTESVRAQLFDQRMPISYSNLTPSSYPSFSYNHPDPPQGDSSQLHHIRPQIVIDNLSGTATHAAVSPTATNMYGSALLSPDSSSGFPTTSPMAHQYTVPGTSMHLAVPPTMPSRTRRWTSASENDLRSRLSPSSLKWAEHFGGRGPSSASSVLDFAENDDVLATLRPENVPQELLDYSRTLVPYHAGEDEACLRHYYQTLVGQICYPDRGLNNPFRLLLTTLCPREPALLHAVIAYAATDMAHNDMHTESIGRFSRAAKHYDAGLTVLSAQLDDVRHEQSIAALATAFFLDLCDVKNCRPLRHTNTVFRVVKARSAAGRIYEGGICWTWYNAVLGVVSALFGGPVLVMPYLIESDQLPTPGQGNMFPFIKKTEQERIEHTIISPMYVTQQRFWTILSNLSILANSASGKSEEQVKKSLIGMREDIEESWNARARLVDDLTGDQVEDAFLTKWTTGIPTAEQIIMMYNTAHLYIELLCRNSYSSEELQLRVSRIVSIFDKIRAAGEVLRRRFVLVPIFLCSILCPDMGERQHIIQSLSQAVGNEASWHRALEVSNHLYCMEMGHRDDSSKKHGPGTTKWSDVRDRLGGIALF</sequence>
<reference evidence="4 5" key="1">
    <citation type="journal article" date="2013" name="MBio">
        <title>Genome sequencing of the plant pathogen Taphrina deformans, the causal agent of peach leaf curl.</title>
        <authorList>
            <person name="Cisse O.H."/>
            <person name="Almeida J.M.G.C.F."/>
            <person name="Fonseca A."/>
            <person name="Kumar A.A."/>
            <person name="Salojaervi J."/>
            <person name="Overmyer K."/>
            <person name="Hauser P.M."/>
            <person name="Pagni M."/>
        </authorList>
    </citation>
    <scope>NUCLEOTIDE SEQUENCE [LARGE SCALE GENOMIC DNA]</scope>
    <source>
        <strain evidence="5">PYCC 5710 / ATCC 11124 / CBS 356.35 / IMI 108563 / JCM 9778 / NBRC 8474</strain>
    </source>
</reference>
<proteinExistence type="predicted"/>
<evidence type="ECO:0000256" key="3">
    <source>
        <dbReference type="SAM" id="MobiDB-lite"/>
    </source>
</evidence>
<gene>
    <name evidence="4" type="ORF">TAPDE_002654</name>
</gene>
<protein>
    <submittedName>
        <fullName evidence="4">Uncharacterized protein</fullName>
    </submittedName>
</protein>
<organism evidence="4 5">
    <name type="scientific">Taphrina deformans (strain PYCC 5710 / ATCC 11124 / CBS 356.35 / IMI 108563 / JCM 9778 / NBRC 8474)</name>
    <name type="common">Peach leaf curl fungus</name>
    <name type="synonym">Lalaria deformans</name>
    <dbReference type="NCBI Taxonomy" id="1097556"/>
    <lineage>
        <taxon>Eukaryota</taxon>
        <taxon>Fungi</taxon>
        <taxon>Dikarya</taxon>
        <taxon>Ascomycota</taxon>
        <taxon>Taphrinomycotina</taxon>
        <taxon>Taphrinomycetes</taxon>
        <taxon>Taphrinales</taxon>
        <taxon>Taphrinaceae</taxon>
        <taxon>Taphrina</taxon>
    </lineage>
</organism>
<dbReference type="AlphaFoldDB" id="R4XAJ0"/>
<dbReference type="VEuPathDB" id="FungiDB:TAPDE_002654"/>
<dbReference type="PANTHER" id="PTHR37534">
    <property type="entry name" value="TRANSCRIPTIONAL ACTIVATOR PROTEIN UGA3"/>
    <property type="match status" value="1"/>
</dbReference>
<dbReference type="InterPro" id="IPR021858">
    <property type="entry name" value="Fun_TF"/>
</dbReference>
<keyword evidence="2" id="KW-0539">Nucleus</keyword>
<evidence type="ECO:0000313" key="5">
    <source>
        <dbReference type="Proteomes" id="UP000013776"/>
    </source>
</evidence>
<dbReference type="PANTHER" id="PTHR37534:SF46">
    <property type="entry name" value="ZN(II)2CYS6 TRANSCRIPTION FACTOR (EUROFUNG)"/>
    <property type="match status" value="1"/>
</dbReference>
<evidence type="ECO:0000256" key="2">
    <source>
        <dbReference type="ARBA" id="ARBA00023242"/>
    </source>
</evidence>
<feature type="region of interest" description="Disordered" evidence="3">
    <location>
        <begin position="111"/>
        <end position="134"/>
    </location>
</feature>
<dbReference type="GO" id="GO:0005634">
    <property type="term" value="C:nucleus"/>
    <property type="evidence" value="ECO:0007669"/>
    <property type="project" value="UniProtKB-SubCell"/>
</dbReference>
<evidence type="ECO:0000256" key="1">
    <source>
        <dbReference type="ARBA" id="ARBA00004123"/>
    </source>
</evidence>
<accession>R4XAJ0</accession>
<dbReference type="Proteomes" id="UP000013776">
    <property type="component" value="Unassembled WGS sequence"/>
</dbReference>
<comment type="caution">
    <text evidence="4">The sequence shown here is derived from an EMBL/GenBank/DDBJ whole genome shotgun (WGS) entry which is preliminary data.</text>
</comment>
<evidence type="ECO:0000313" key="4">
    <source>
        <dbReference type="EMBL" id="CCG82844.1"/>
    </source>
</evidence>